<comment type="caution">
    <text evidence="2">The sequence shown here is derived from an EMBL/GenBank/DDBJ whole genome shotgun (WGS) entry which is preliminary data.</text>
</comment>
<dbReference type="RefSeq" id="WP_377102788.1">
    <property type="nucleotide sequence ID" value="NZ_BAAAWV010000001.1"/>
</dbReference>
<protein>
    <recommendedName>
        <fullName evidence="1">Helix-turn-helix domain-containing protein</fullName>
    </recommendedName>
</protein>
<proteinExistence type="predicted"/>
<evidence type="ECO:0000259" key="1">
    <source>
        <dbReference type="Pfam" id="PF12728"/>
    </source>
</evidence>
<reference evidence="3" key="1">
    <citation type="journal article" date="2019" name="Int. J. Syst. Evol. Microbiol.">
        <title>The Global Catalogue of Microorganisms (GCM) 10K type strain sequencing project: providing services to taxonomists for standard genome sequencing and annotation.</title>
        <authorList>
            <consortium name="The Broad Institute Genomics Platform"/>
            <consortium name="The Broad Institute Genome Sequencing Center for Infectious Disease"/>
            <person name="Wu L."/>
            <person name="Ma J."/>
        </authorList>
    </citation>
    <scope>NUCLEOTIDE SEQUENCE [LARGE SCALE GENOMIC DNA]</scope>
    <source>
        <strain evidence="3">CGMCC 1.1927</strain>
    </source>
</reference>
<dbReference type="EMBL" id="BMKU01000001">
    <property type="protein sequence ID" value="GGG83900.1"/>
    <property type="molecule type" value="Genomic_DNA"/>
</dbReference>
<accession>A0ABQ1XAH0</accession>
<keyword evidence="3" id="KW-1185">Reference proteome</keyword>
<dbReference type="Pfam" id="PF12728">
    <property type="entry name" value="HTH_17"/>
    <property type="match status" value="1"/>
</dbReference>
<evidence type="ECO:0000313" key="2">
    <source>
        <dbReference type="EMBL" id="GGG83900.1"/>
    </source>
</evidence>
<gene>
    <name evidence="2" type="ORF">GCM10011577_01700</name>
</gene>
<feature type="domain" description="Helix-turn-helix" evidence="1">
    <location>
        <begin position="26"/>
        <end position="78"/>
    </location>
</feature>
<evidence type="ECO:0000313" key="3">
    <source>
        <dbReference type="Proteomes" id="UP000596938"/>
    </source>
</evidence>
<organism evidence="2 3">
    <name type="scientific">Pseudarthrobacter polychromogenes</name>
    <dbReference type="NCBI Taxonomy" id="1676"/>
    <lineage>
        <taxon>Bacteria</taxon>
        <taxon>Bacillati</taxon>
        <taxon>Actinomycetota</taxon>
        <taxon>Actinomycetes</taxon>
        <taxon>Micrococcales</taxon>
        <taxon>Micrococcaceae</taxon>
        <taxon>Pseudarthrobacter</taxon>
    </lineage>
</organism>
<dbReference type="Proteomes" id="UP000596938">
    <property type="component" value="Unassembled WGS sequence"/>
</dbReference>
<sequence>MAGSFTHGGVCHVPAPKTKELPRLAYTVPEVAVMLAEPQQTVKKHCQTQALRGAYKTGGKTSPWRIPPKAIDYYQATRSNQ</sequence>
<name>A0ABQ1XAH0_9MICC</name>
<dbReference type="InterPro" id="IPR041657">
    <property type="entry name" value="HTH_17"/>
</dbReference>